<dbReference type="AlphaFoldDB" id="A0A7W9EER8"/>
<gene>
    <name evidence="1" type="ORF">FHS49_002330</name>
</gene>
<sequence length="58" mass="6356">MTRLSPAPICDDCVEKTLELKPGLANRKTKELAGSDGFVRSKQGCSFCEKTKMVILLP</sequence>
<evidence type="ECO:0000313" key="2">
    <source>
        <dbReference type="Proteomes" id="UP000549617"/>
    </source>
</evidence>
<dbReference type="Proteomes" id="UP000549617">
    <property type="component" value="Unassembled WGS sequence"/>
</dbReference>
<dbReference type="RefSeq" id="WP_343052968.1">
    <property type="nucleotide sequence ID" value="NZ_JACIJC010000003.1"/>
</dbReference>
<protein>
    <submittedName>
        <fullName evidence="1">Uncharacterized protein</fullName>
    </submittedName>
</protein>
<proteinExistence type="predicted"/>
<reference evidence="1 2" key="1">
    <citation type="submission" date="2020-08" db="EMBL/GenBank/DDBJ databases">
        <title>Genomic Encyclopedia of Type Strains, Phase IV (KMG-IV): sequencing the most valuable type-strain genomes for metagenomic binning, comparative biology and taxonomic classification.</title>
        <authorList>
            <person name="Goeker M."/>
        </authorList>
    </citation>
    <scope>NUCLEOTIDE SEQUENCE [LARGE SCALE GENOMIC DNA]</scope>
    <source>
        <strain evidence="1 2">DSM 25079</strain>
    </source>
</reference>
<organism evidence="1 2">
    <name type="scientific">Sphingobium boeckii</name>
    <dbReference type="NCBI Taxonomy" id="1082345"/>
    <lineage>
        <taxon>Bacteria</taxon>
        <taxon>Pseudomonadati</taxon>
        <taxon>Pseudomonadota</taxon>
        <taxon>Alphaproteobacteria</taxon>
        <taxon>Sphingomonadales</taxon>
        <taxon>Sphingomonadaceae</taxon>
        <taxon>Sphingobium</taxon>
    </lineage>
</organism>
<evidence type="ECO:0000313" key="1">
    <source>
        <dbReference type="EMBL" id="MBB5686314.1"/>
    </source>
</evidence>
<keyword evidence="2" id="KW-1185">Reference proteome</keyword>
<accession>A0A7W9EER8</accession>
<name>A0A7W9EER8_9SPHN</name>
<comment type="caution">
    <text evidence="1">The sequence shown here is derived from an EMBL/GenBank/DDBJ whole genome shotgun (WGS) entry which is preliminary data.</text>
</comment>
<dbReference type="EMBL" id="JACIJC010000003">
    <property type="protein sequence ID" value="MBB5686314.1"/>
    <property type="molecule type" value="Genomic_DNA"/>
</dbReference>